<gene>
    <name evidence="2" type="ORF">B0A55_02021</name>
</gene>
<keyword evidence="3" id="KW-1185">Reference proteome</keyword>
<proteinExistence type="predicted"/>
<keyword evidence="1" id="KW-0732">Signal</keyword>
<comment type="caution">
    <text evidence="2">The sequence shown here is derived from an EMBL/GenBank/DDBJ whole genome shotgun (WGS) entry which is preliminary data.</text>
</comment>
<evidence type="ECO:0000313" key="3">
    <source>
        <dbReference type="Proteomes" id="UP000309340"/>
    </source>
</evidence>
<organism evidence="2 3">
    <name type="scientific">Friedmanniomyces simplex</name>
    <dbReference type="NCBI Taxonomy" id="329884"/>
    <lineage>
        <taxon>Eukaryota</taxon>
        <taxon>Fungi</taxon>
        <taxon>Dikarya</taxon>
        <taxon>Ascomycota</taxon>
        <taxon>Pezizomycotina</taxon>
        <taxon>Dothideomycetes</taxon>
        <taxon>Dothideomycetidae</taxon>
        <taxon>Mycosphaerellales</taxon>
        <taxon>Teratosphaeriaceae</taxon>
        <taxon>Friedmanniomyces</taxon>
    </lineage>
</organism>
<feature type="signal peptide" evidence="1">
    <location>
        <begin position="1"/>
        <end position="21"/>
    </location>
</feature>
<dbReference type="AlphaFoldDB" id="A0A4U0XSE2"/>
<evidence type="ECO:0008006" key="4">
    <source>
        <dbReference type="Google" id="ProtNLM"/>
    </source>
</evidence>
<dbReference type="OrthoDB" id="3813781at2759"/>
<sequence>MFATTRLVGPLSLLGISAVEAQHHSAILRTPQEFRRNVTSHIPTLTINTLATHYTLARIPEDFQLLRFQADRVVHGNVIYPSFTPAVPPIEEEVEDPAVQLTYSDGNTFGVADAEGQVYVKPIHAKRVAVHFCGRGKCCTRVAGERWIVADRIDHLPICHAWCWERERDRLKQMEVERNGLPLCHRRCYNEAVSQLDDPGATEEVVPHMRVLHERLREKTLACHFQDHQNERRIAKRRAETWFEAS</sequence>
<evidence type="ECO:0000256" key="1">
    <source>
        <dbReference type="SAM" id="SignalP"/>
    </source>
</evidence>
<evidence type="ECO:0000313" key="2">
    <source>
        <dbReference type="EMBL" id="TKA80540.1"/>
    </source>
</evidence>
<feature type="chain" id="PRO_5020490872" description="Cryptic loci regulator 2 N-terminal domain-containing protein" evidence="1">
    <location>
        <begin position="22"/>
        <end position="246"/>
    </location>
</feature>
<accession>A0A4U0XSE2</accession>
<protein>
    <recommendedName>
        <fullName evidence="4">Cryptic loci regulator 2 N-terminal domain-containing protein</fullName>
    </recommendedName>
</protein>
<dbReference type="EMBL" id="NAJQ01000068">
    <property type="protein sequence ID" value="TKA80540.1"/>
    <property type="molecule type" value="Genomic_DNA"/>
</dbReference>
<name>A0A4U0XSE2_9PEZI</name>
<dbReference type="Proteomes" id="UP000309340">
    <property type="component" value="Unassembled WGS sequence"/>
</dbReference>
<reference evidence="2 3" key="1">
    <citation type="submission" date="2017-03" db="EMBL/GenBank/DDBJ databases">
        <title>Genomes of endolithic fungi from Antarctica.</title>
        <authorList>
            <person name="Coleine C."/>
            <person name="Masonjones S."/>
            <person name="Stajich J.E."/>
        </authorList>
    </citation>
    <scope>NUCLEOTIDE SEQUENCE [LARGE SCALE GENOMIC DNA]</scope>
    <source>
        <strain evidence="2 3">CCFEE 5184</strain>
    </source>
</reference>